<dbReference type="PROSITE" id="PS50213">
    <property type="entry name" value="FAS1"/>
    <property type="match status" value="4"/>
</dbReference>
<dbReference type="PANTHER" id="PTHR10900:SF77">
    <property type="entry name" value="FI19380P1"/>
    <property type="match status" value="1"/>
</dbReference>
<sequence>MKSTILPLGLLLTLFTVSNVTAQYFSSLLSHLQTPSSTYQFFEPISQPLTTIYTQQQPQQSHVTTTTTSRQRYIWPQLFNPLLPLNTVLNSYEPEAEFVPLEAHNNPHNGRNAEEKPFEVDVITSDVNGGGNNQAQPGLFLHQSFPFFGNNFLNSFGGFGIGTQEEPWWKGPNVCTEKEEDEKDMEDSEETDETQTAEGSETIKQPTYGQFQFSLNSCVEKPNKYVCTRVVNKNGKKKTLTISRQCCHGYGRPRNAAYATPCEKIDIKDIEATAADMGAKEFVAKAKSSGLADTIKSSKNVTIFLPMDEAFNAYSDTAQSENNLVEMKTDDGMKQLFLRHVVDGEINLEDVGNEQVFKTHAEGQTIRINSYQMPLTLSREPYRYTANCVPIVKRDKLSEQGMVHTLSGVIPAASKNIMDLIRERSDMSIMRTVLENTKLSELLEGDKPVSIFVPNDSAFDKLEPHLRRALKEGKGCASNILKNHMLDLTFCTVASVAGAKTIAYNLLGEPMRFNRTKSESAAATATATEGKTEVEVEQPVIINGIAKIMEADIMGTNGVMHVIDTIMPTESALPLSSLMQEKNVTLFKRLLEASGMDNTFDDLDNVTVFAPTDKALQTTKWPQLLEESPEQLRDNPELAEFLNYHVIKPMIKTCDLEVKQLPTINGDKVRINLYSTHALFSNVMNRATVNCARLIHFDDESCGSVMHQVDKPLTPAKSNLLQVLESNPNYSKFLDLVRMANLTDLLANAEEDYTLLVPKNDVFEELEDSLPKEQSELESLIKTHIVNDVVCCAGIIPTNWPFVRSIESLNGHHLRITRDRRPKIQNAGITKCDGIATNGIIHEINDVIVPNSRKQQLQPQQQQQHHQIPEFSSTHHQHGQRPQHHHYPNADDIFGDLFF</sequence>
<dbReference type="Proteomes" id="UP000095300">
    <property type="component" value="Unassembled WGS sequence"/>
</dbReference>
<dbReference type="GO" id="GO:0005615">
    <property type="term" value="C:extracellular space"/>
    <property type="evidence" value="ECO:0007669"/>
    <property type="project" value="TreeGrafter"/>
</dbReference>
<dbReference type="GO" id="GO:0050839">
    <property type="term" value="F:cell adhesion molecule binding"/>
    <property type="evidence" value="ECO:0007669"/>
    <property type="project" value="TreeGrafter"/>
</dbReference>
<feature type="compositionally biased region" description="Basic residues" evidence="3">
    <location>
        <begin position="875"/>
        <end position="887"/>
    </location>
</feature>
<proteinExistence type="predicted"/>
<dbReference type="SUPFAM" id="SSF82153">
    <property type="entry name" value="FAS1 domain"/>
    <property type="match status" value="4"/>
</dbReference>
<dbReference type="GO" id="GO:0030198">
    <property type="term" value="P:extracellular matrix organization"/>
    <property type="evidence" value="ECO:0007669"/>
    <property type="project" value="TreeGrafter"/>
</dbReference>
<feature type="domain" description="FAS1" evidence="5">
    <location>
        <begin position="266"/>
        <end position="410"/>
    </location>
</feature>
<feature type="domain" description="EMI" evidence="6">
    <location>
        <begin position="171"/>
        <end position="264"/>
    </location>
</feature>
<dbReference type="FunFam" id="2.30.180.10:FF:000023">
    <property type="entry name" value="periostin isoform X2"/>
    <property type="match status" value="1"/>
</dbReference>
<dbReference type="GO" id="GO:0007155">
    <property type="term" value="P:cell adhesion"/>
    <property type="evidence" value="ECO:0007669"/>
    <property type="project" value="TreeGrafter"/>
</dbReference>
<dbReference type="VEuPathDB" id="VectorBase:SCAU008154"/>
<feature type="compositionally biased region" description="Acidic residues" evidence="3">
    <location>
        <begin position="178"/>
        <end position="195"/>
    </location>
</feature>
<feature type="compositionally biased region" description="Low complexity" evidence="3">
    <location>
        <begin position="855"/>
        <end position="866"/>
    </location>
</feature>
<dbReference type="EnsemblMetazoa" id="SCAU008154-RC">
    <property type="protein sequence ID" value="SCAU008154-PC"/>
    <property type="gene ID" value="SCAU008154"/>
</dbReference>
<evidence type="ECO:0000256" key="1">
    <source>
        <dbReference type="ARBA" id="ARBA00022729"/>
    </source>
</evidence>
<reference evidence="7" key="2">
    <citation type="submission" date="2020-05" db="UniProtKB">
        <authorList>
            <consortium name="EnsemblMetazoa"/>
        </authorList>
    </citation>
    <scope>IDENTIFICATION</scope>
    <source>
        <strain evidence="7">USDA</strain>
    </source>
</reference>
<dbReference type="FunFam" id="2.30.180.10:FF:000031">
    <property type="entry name" value="periostin isoform X1"/>
    <property type="match status" value="1"/>
</dbReference>
<dbReference type="InterPro" id="IPR011489">
    <property type="entry name" value="EMI_domain"/>
</dbReference>
<feature type="region of interest" description="Disordered" evidence="3">
    <location>
        <begin position="852"/>
        <end position="889"/>
    </location>
</feature>
<feature type="domain" description="FAS1" evidence="5">
    <location>
        <begin position="414"/>
        <end position="567"/>
    </location>
</feature>
<organism evidence="7 8">
    <name type="scientific">Stomoxys calcitrans</name>
    <name type="common">Stable fly</name>
    <name type="synonym">Conops calcitrans</name>
    <dbReference type="NCBI Taxonomy" id="35570"/>
    <lineage>
        <taxon>Eukaryota</taxon>
        <taxon>Metazoa</taxon>
        <taxon>Ecdysozoa</taxon>
        <taxon>Arthropoda</taxon>
        <taxon>Hexapoda</taxon>
        <taxon>Insecta</taxon>
        <taxon>Pterygota</taxon>
        <taxon>Neoptera</taxon>
        <taxon>Endopterygota</taxon>
        <taxon>Diptera</taxon>
        <taxon>Brachycera</taxon>
        <taxon>Muscomorpha</taxon>
        <taxon>Muscoidea</taxon>
        <taxon>Muscidae</taxon>
        <taxon>Stomoxys</taxon>
    </lineage>
</organism>
<dbReference type="EnsemblMetazoa" id="SCAU008154-RA">
    <property type="protein sequence ID" value="SCAU008154-PA"/>
    <property type="gene ID" value="SCAU008154"/>
</dbReference>
<name>A0A1I8PHL0_STOCA</name>
<feature type="domain" description="FAS1" evidence="5">
    <location>
        <begin position="571"/>
        <end position="713"/>
    </location>
</feature>
<keyword evidence="2" id="KW-1015">Disulfide bond</keyword>
<keyword evidence="1 4" id="KW-0732">Signal</keyword>
<evidence type="ECO:0000256" key="3">
    <source>
        <dbReference type="SAM" id="MobiDB-lite"/>
    </source>
</evidence>
<dbReference type="OrthoDB" id="286301at2759"/>
<dbReference type="Pfam" id="PF02469">
    <property type="entry name" value="Fasciclin"/>
    <property type="match status" value="4"/>
</dbReference>
<dbReference type="STRING" id="35570.A0A1I8PHL0"/>
<dbReference type="InterPro" id="IPR000782">
    <property type="entry name" value="FAS1_domain"/>
</dbReference>
<dbReference type="InterPro" id="IPR036378">
    <property type="entry name" value="FAS1_dom_sf"/>
</dbReference>
<evidence type="ECO:0000256" key="2">
    <source>
        <dbReference type="ARBA" id="ARBA00023157"/>
    </source>
</evidence>
<dbReference type="PROSITE" id="PS51041">
    <property type="entry name" value="EMI"/>
    <property type="match status" value="1"/>
</dbReference>
<evidence type="ECO:0000259" key="5">
    <source>
        <dbReference type="PROSITE" id="PS50213"/>
    </source>
</evidence>
<evidence type="ECO:0000259" key="6">
    <source>
        <dbReference type="PROSITE" id="PS51041"/>
    </source>
</evidence>
<evidence type="ECO:0000313" key="8">
    <source>
        <dbReference type="Proteomes" id="UP000095300"/>
    </source>
</evidence>
<dbReference type="GO" id="GO:0031012">
    <property type="term" value="C:extracellular matrix"/>
    <property type="evidence" value="ECO:0007669"/>
    <property type="project" value="TreeGrafter"/>
</dbReference>
<dbReference type="FunFam" id="2.30.180.10:FF:000025">
    <property type="entry name" value="Midline fasciclin, isoform F"/>
    <property type="match status" value="1"/>
</dbReference>
<dbReference type="AlphaFoldDB" id="A0A1I8PHL0"/>
<dbReference type="PANTHER" id="PTHR10900">
    <property type="entry name" value="PERIOSTIN-RELATED"/>
    <property type="match status" value="1"/>
</dbReference>
<protein>
    <recommendedName>
        <fullName evidence="9">Transforming growth factor-beta-induced protein ig-h3</fullName>
    </recommendedName>
</protein>
<evidence type="ECO:0008006" key="9">
    <source>
        <dbReference type="Google" id="ProtNLM"/>
    </source>
</evidence>
<evidence type="ECO:0000313" key="7">
    <source>
        <dbReference type="EnsemblMetazoa" id="SCAU008154-PC"/>
    </source>
</evidence>
<dbReference type="InterPro" id="IPR050904">
    <property type="entry name" value="Adhesion/Biosynth-related"/>
</dbReference>
<feature type="chain" id="PRO_5014271774" description="Transforming growth factor-beta-induced protein ig-h3" evidence="4">
    <location>
        <begin position="23"/>
        <end position="899"/>
    </location>
</feature>
<feature type="domain" description="FAS1" evidence="5">
    <location>
        <begin position="717"/>
        <end position="848"/>
    </location>
</feature>
<feature type="region of interest" description="Disordered" evidence="3">
    <location>
        <begin position="170"/>
        <end position="203"/>
    </location>
</feature>
<dbReference type="SMART" id="SM00554">
    <property type="entry name" value="FAS1"/>
    <property type="match status" value="4"/>
</dbReference>
<feature type="signal peptide" evidence="4">
    <location>
        <begin position="1"/>
        <end position="22"/>
    </location>
</feature>
<reference evidence="8" key="1">
    <citation type="submission" date="2015-05" db="EMBL/GenBank/DDBJ databases">
        <authorList>
            <person name="Wilson R.K."/>
            <person name="Warren W.C."/>
            <person name="Olafson P."/>
        </authorList>
    </citation>
    <scope>NUCLEOTIDE SEQUENCE [LARGE SCALE GENOMIC DNA]</scope>
    <source>
        <strain evidence="8">USDA</strain>
    </source>
</reference>
<dbReference type="Gene3D" id="2.30.180.10">
    <property type="entry name" value="FAS1 domain"/>
    <property type="match status" value="4"/>
</dbReference>
<accession>A0A1I8PHL0</accession>
<evidence type="ECO:0000256" key="4">
    <source>
        <dbReference type="SAM" id="SignalP"/>
    </source>
</evidence>
<gene>
    <name evidence="7" type="primary">106083602</name>
</gene>
<keyword evidence="8" id="KW-1185">Reference proteome</keyword>